<feature type="domain" description="NADP-dependent oxidoreductase" evidence="1">
    <location>
        <begin position="52"/>
        <end position="297"/>
    </location>
</feature>
<keyword evidence="3" id="KW-1185">Reference proteome</keyword>
<protein>
    <submittedName>
        <fullName evidence="2">Aldo/keto reductase</fullName>
    </submittedName>
</protein>
<evidence type="ECO:0000313" key="3">
    <source>
        <dbReference type="Proteomes" id="UP000306402"/>
    </source>
</evidence>
<dbReference type="PANTHER" id="PTHR43312">
    <property type="entry name" value="D-THREO-ALDOSE 1-DEHYDROGENASE"/>
    <property type="match status" value="1"/>
</dbReference>
<comment type="caution">
    <text evidence="2">The sequence shown here is derived from an EMBL/GenBank/DDBJ whole genome shotgun (WGS) entry which is preliminary data.</text>
</comment>
<dbReference type="InterPro" id="IPR036812">
    <property type="entry name" value="NAD(P)_OxRdtase_dom_sf"/>
</dbReference>
<name>A0A5R9L4L3_9BACT</name>
<dbReference type="Pfam" id="PF00248">
    <property type="entry name" value="Aldo_ket_red"/>
    <property type="match status" value="1"/>
</dbReference>
<evidence type="ECO:0000259" key="1">
    <source>
        <dbReference type="Pfam" id="PF00248"/>
    </source>
</evidence>
<sequence length="310" mass="34617">MNPIFTRREALKGMAAAGGTLLFHPENTFDQKNLKMLINRKIPATGEAIPVVGLGSWQQFDVANDAAEIPSLKGVLTKMHEMGGKMIDASPMYGRAEQVIGDLTEALKLNDQFFFATKVWTSGRQEGIDQMNASLRKMKRTKIDLMQVHNLLDWQIHLKTLKSWKESGKVKYIGITHYTDSAHSKLEEIVKSKAVDFVQFNYSIRSRNAEKSLLNAARDNGVAVIINEPFDQGALFRAVKGKELPGWAADYDIKSWAQYFLKYIISHEAVTCVIPGTSDVKHLEDNLSAGIGKLPDEAGRKKMTSFLESV</sequence>
<dbReference type="RefSeq" id="WP_138364514.1">
    <property type="nucleotide sequence ID" value="NZ_VCEJ01000002.1"/>
</dbReference>
<dbReference type="CDD" id="cd19095">
    <property type="entry name" value="AKR_PA4992-like"/>
    <property type="match status" value="1"/>
</dbReference>
<dbReference type="InterPro" id="IPR023210">
    <property type="entry name" value="NADP_OxRdtase_dom"/>
</dbReference>
<dbReference type="AlphaFoldDB" id="A0A5R9L4L3"/>
<dbReference type="InterPro" id="IPR053135">
    <property type="entry name" value="AKR2_Oxidoreductase"/>
</dbReference>
<accession>A0A5R9L4L3</accession>
<gene>
    <name evidence="2" type="ORF">FEN17_06760</name>
</gene>
<proteinExistence type="predicted"/>
<reference evidence="2 3" key="1">
    <citation type="submission" date="2019-05" db="EMBL/GenBank/DDBJ databases">
        <authorList>
            <person name="Qu J.-H."/>
        </authorList>
    </citation>
    <scope>NUCLEOTIDE SEQUENCE [LARGE SCALE GENOMIC DNA]</scope>
    <source>
        <strain evidence="2 3">T17</strain>
    </source>
</reference>
<dbReference type="SUPFAM" id="SSF51430">
    <property type="entry name" value="NAD(P)-linked oxidoreductase"/>
    <property type="match status" value="1"/>
</dbReference>
<dbReference type="OrthoDB" id="9783572at2"/>
<dbReference type="Gene3D" id="3.20.20.100">
    <property type="entry name" value="NADP-dependent oxidoreductase domain"/>
    <property type="match status" value="1"/>
</dbReference>
<dbReference type="PANTHER" id="PTHR43312:SF1">
    <property type="entry name" value="NADP-DEPENDENT OXIDOREDUCTASE DOMAIN-CONTAINING PROTEIN"/>
    <property type="match status" value="1"/>
</dbReference>
<evidence type="ECO:0000313" key="2">
    <source>
        <dbReference type="EMBL" id="TLV03307.1"/>
    </source>
</evidence>
<dbReference type="Proteomes" id="UP000306402">
    <property type="component" value="Unassembled WGS sequence"/>
</dbReference>
<dbReference type="EMBL" id="VCEJ01000002">
    <property type="protein sequence ID" value="TLV03307.1"/>
    <property type="molecule type" value="Genomic_DNA"/>
</dbReference>
<organism evidence="2 3">
    <name type="scientific">Dyadobacter luticola</name>
    <dbReference type="NCBI Taxonomy" id="1979387"/>
    <lineage>
        <taxon>Bacteria</taxon>
        <taxon>Pseudomonadati</taxon>
        <taxon>Bacteroidota</taxon>
        <taxon>Cytophagia</taxon>
        <taxon>Cytophagales</taxon>
        <taxon>Spirosomataceae</taxon>
        <taxon>Dyadobacter</taxon>
    </lineage>
</organism>